<keyword evidence="9" id="KW-0520">NAD</keyword>
<keyword evidence="9" id="KW-0249">Electron transport</keyword>
<feature type="transmembrane region" description="Helical" evidence="9">
    <location>
        <begin position="47"/>
        <end position="69"/>
    </location>
</feature>
<evidence type="ECO:0000256" key="1">
    <source>
        <dbReference type="ARBA" id="ARBA00004370"/>
    </source>
</evidence>
<evidence type="ECO:0000256" key="5">
    <source>
        <dbReference type="ARBA" id="ARBA00022692"/>
    </source>
</evidence>
<dbReference type="InterPro" id="IPR038430">
    <property type="entry name" value="NDAH_ubi_oxred_su3_sf"/>
</dbReference>
<gene>
    <name evidence="11" type="primary">nad3</name>
</gene>
<evidence type="ECO:0000256" key="9">
    <source>
        <dbReference type="RuleBase" id="RU003640"/>
    </source>
</evidence>
<evidence type="ECO:0000256" key="4">
    <source>
        <dbReference type="ARBA" id="ARBA00022448"/>
    </source>
</evidence>
<feature type="signal peptide" evidence="10">
    <location>
        <begin position="1"/>
        <end position="17"/>
    </location>
</feature>
<evidence type="ECO:0000256" key="3">
    <source>
        <dbReference type="ARBA" id="ARBA00021007"/>
    </source>
</evidence>
<keyword evidence="4 9" id="KW-0813">Transport</keyword>
<dbReference type="GO" id="GO:0008137">
    <property type="term" value="F:NADH dehydrogenase (ubiquinone) activity"/>
    <property type="evidence" value="ECO:0007669"/>
    <property type="project" value="UniProtKB-UniRule"/>
</dbReference>
<dbReference type="PANTHER" id="PTHR11058">
    <property type="entry name" value="NADH-UBIQUINONE OXIDOREDUCTASE CHAIN 3"/>
    <property type="match status" value="1"/>
</dbReference>
<accession>A0A343LA47</accession>
<evidence type="ECO:0000256" key="7">
    <source>
        <dbReference type="ARBA" id="ARBA00023136"/>
    </source>
</evidence>
<keyword evidence="9 11" id="KW-0496">Mitochondrion</keyword>
<comment type="similarity">
    <text evidence="2 9">Belongs to the complex I subunit 3 family.</text>
</comment>
<feature type="transmembrane region" description="Helical" evidence="9">
    <location>
        <begin position="81"/>
        <end position="100"/>
    </location>
</feature>
<evidence type="ECO:0000256" key="10">
    <source>
        <dbReference type="SAM" id="SignalP"/>
    </source>
</evidence>
<keyword evidence="9" id="KW-0830">Ubiquinone</keyword>
<reference evidence="11" key="1">
    <citation type="journal article" date="2017" name="Mol. Ecol.">
        <title>Shotgun mitogenomics across body size classes in a local assemblage of tropical Diptera: Phylogeny, species diversity and mitochondrial abundance spectrum.</title>
        <authorList>
            <person name="Choo L.Q."/>
            <person name="Crampton-Platt A."/>
            <person name="Vogler A.P."/>
        </authorList>
    </citation>
    <scope>NUCLEOTIDE SEQUENCE</scope>
</reference>
<proteinExistence type="inferred from homology"/>
<keyword evidence="10" id="KW-0732">Signal</keyword>
<dbReference type="AlphaFoldDB" id="A0A343LA47"/>
<dbReference type="EMBL" id="MF410944">
    <property type="protein sequence ID" value="ATN41194.1"/>
    <property type="molecule type" value="Genomic_DNA"/>
</dbReference>
<keyword evidence="9" id="KW-1278">Translocase</keyword>
<keyword evidence="6 9" id="KW-1133">Transmembrane helix</keyword>
<organism evidence="11">
    <name type="scientific">Cecidomyiidae sp. 3 LC-2017</name>
    <dbReference type="NCBI Taxonomy" id="2030135"/>
    <lineage>
        <taxon>Eukaryota</taxon>
        <taxon>Metazoa</taxon>
        <taxon>Ecdysozoa</taxon>
        <taxon>Arthropoda</taxon>
        <taxon>Hexapoda</taxon>
        <taxon>Insecta</taxon>
        <taxon>Pterygota</taxon>
        <taxon>Neoptera</taxon>
        <taxon>Endopterygota</taxon>
        <taxon>Diptera</taxon>
        <taxon>Nematocera</taxon>
        <taxon>Sciaroidea</taxon>
        <taxon>Cecidomyiidae</taxon>
    </lineage>
</organism>
<dbReference type="Pfam" id="PF00507">
    <property type="entry name" value="Oxidored_q4"/>
    <property type="match status" value="1"/>
</dbReference>
<evidence type="ECO:0000313" key="11">
    <source>
        <dbReference type="EMBL" id="ATN41194.1"/>
    </source>
</evidence>
<keyword evidence="7 9" id="KW-0472">Membrane</keyword>
<dbReference type="InterPro" id="IPR000440">
    <property type="entry name" value="NADH_UbQ/plastoQ_OxRdtase_su3"/>
</dbReference>
<comment type="subcellular location">
    <subcellularLocation>
        <location evidence="1">Membrane</location>
    </subcellularLocation>
    <subcellularLocation>
        <location evidence="9">Mitochondrion membrane</location>
        <topology evidence="9">Multi-pass membrane protein</topology>
    </subcellularLocation>
</comment>
<dbReference type="GO" id="GO:0031966">
    <property type="term" value="C:mitochondrial membrane"/>
    <property type="evidence" value="ECO:0007669"/>
    <property type="project" value="UniProtKB-SubCell"/>
</dbReference>
<name>A0A343LA47_9DIPT</name>
<evidence type="ECO:0000256" key="2">
    <source>
        <dbReference type="ARBA" id="ARBA00008472"/>
    </source>
</evidence>
<evidence type="ECO:0000256" key="8">
    <source>
        <dbReference type="ARBA" id="ARBA00049551"/>
    </source>
</evidence>
<dbReference type="PANTHER" id="PTHR11058:SF9">
    <property type="entry name" value="NADH-UBIQUINONE OXIDOREDUCTASE CHAIN 3"/>
    <property type="match status" value="1"/>
</dbReference>
<dbReference type="Gene3D" id="1.20.58.1610">
    <property type="entry name" value="NADH:ubiquinone/plastoquinone oxidoreductase, chain 3"/>
    <property type="match status" value="1"/>
</dbReference>
<keyword evidence="9" id="KW-0679">Respiratory chain</keyword>
<protein>
    <recommendedName>
        <fullName evidence="3 9">NADH-ubiquinone oxidoreductase chain 3</fullName>
        <ecNumber evidence="9">7.1.1.2</ecNumber>
    </recommendedName>
</protein>
<sequence>MFMILLIICIFLNLMSAFLSKKLKLLNEKMSSFECGFNPLSFKRLPFSLRFFLIAIIFLIFDIEISLILPSILTVNMVFMFTWYYTCILILMCLIMGLFYEWNFGSLDWL</sequence>
<keyword evidence="5 9" id="KW-0812">Transmembrane</keyword>
<geneLocation type="mitochondrion" evidence="11"/>
<feature type="chain" id="PRO_5016666003" description="NADH-ubiquinone oxidoreductase chain 3" evidence="10">
    <location>
        <begin position="18"/>
        <end position="110"/>
    </location>
</feature>
<evidence type="ECO:0000256" key="6">
    <source>
        <dbReference type="ARBA" id="ARBA00022989"/>
    </source>
</evidence>
<comment type="function">
    <text evidence="9">Core subunit of the mitochondrial membrane respiratory chain NADH dehydrogenase (Complex I) which catalyzes electron transfer from NADH through the respiratory chain, using ubiquinone as an electron acceptor. Essential for the catalytic activity of complex I.</text>
</comment>
<dbReference type="EC" id="7.1.1.2" evidence="9"/>
<comment type="catalytic activity">
    <reaction evidence="8 9">
        <text>a ubiquinone + NADH + 5 H(+)(in) = a ubiquinol + NAD(+) + 4 H(+)(out)</text>
        <dbReference type="Rhea" id="RHEA:29091"/>
        <dbReference type="Rhea" id="RHEA-COMP:9565"/>
        <dbReference type="Rhea" id="RHEA-COMP:9566"/>
        <dbReference type="ChEBI" id="CHEBI:15378"/>
        <dbReference type="ChEBI" id="CHEBI:16389"/>
        <dbReference type="ChEBI" id="CHEBI:17976"/>
        <dbReference type="ChEBI" id="CHEBI:57540"/>
        <dbReference type="ChEBI" id="CHEBI:57945"/>
        <dbReference type="EC" id="7.1.1.2"/>
    </reaction>
</comment>
<dbReference type="GO" id="GO:0030964">
    <property type="term" value="C:NADH dehydrogenase complex"/>
    <property type="evidence" value="ECO:0007669"/>
    <property type="project" value="TreeGrafter"/>
</dbReference>